<dbReference type="Pfam" id="PF20544">
    <property type="entry name" value="DUF6758"/>
    <property type="match status" value="1"/>
</dbReference>
<protein>
    <submittedName>
        <fullName evidence="1">DUF6758 family protein</fullName>
    </submittedName>
</protein>
<gene>
    <name evidence="1" type="ORF">ACFFRH_21710</name>
</gene>
<dbReference type="InterPro" id="IPR046646">
    <property type="entry name" value="DUF6758"/>
</dbReference>
<dbReference type="Proteomes" id="UP001589610">
    <property type="component" value="Unassembled WGS sequence"/>
</dbReference>
<keyword evidence="2" id="KW-1185">Reference proteome</keyword>
<accession>A0ABV5TIK6</accession>
<name>A0ABV5TIK6_9ACTN</name>
<evidence type="ECO:0000313" key="2">
    <source>
        <dbReference type="Proteomes" id="UP001589610"/>
    </source>
</evidence>
<reference evidence="1 2" key="1">
    <citation type="submission" date="2024-09" db="EMBL/GenBank/DDBJ databases">
        <authorList>
            <person name="Sun Q."/>
            <person name="Mori K."/>
        </authorList>
    </citation>
    <scope>NUCLEOTIDE SEQUENCE [LARGE SCALE GENOMIC DNA]</scope>
    <source>
        <strain evidence="1 2">JCM 3028</strain>
    </source>
</reference>
<comment type="caution">
    <text evidence="1">The sequence shown here is derived from an EMBL/GenBank/DDBJ whole genome shotgun (WGS) entry which is preliminary data.</text>
</comment>
<organism evidence="1 2">
    <name type="scientific">Streptosporangium vulgare</name>
    <dbReference type="NCBI Taxonomy" id="46190"/>
    <lineage>
        <taxon>Bacteria</taxon>
        <taxon>Bacillati</taxon>
        <taxon>Actinomycetota</taxon>
        <taxon>Actinomycetes</taxon>
        <taxon>Streptosporangiales</taxon>
        <taxon>Streptosporangiaceae</taxon>
        <taxon>Streptosporangium</taxon>
    </lineage>
</organism>
<dbReference type="RefSeq" id="WP_386159069.1">
    <property type="nucleotide sequence ID" value="NZ_JBHMBS010000010.1"/>
</dbReference>
<sequence length="232" mass="24426">MITTEPLDGWPAEEAAWVGVKAAPTCPRCFGPLRPPSAWSSSWRCGPHGDVLPFQPPRPPSSAAVEAVTRGARVPVWVPWPLPAGWLVTGFGEVGDERSDVRATVVAVSGPSLTHGPADLLIIAEEPGVGLGAAFAGLEATDPGAGFDKGPPHAKINVRGHPAALWCVTAAPDRAVYVGEALGNWLWAVVWPAEAGYLITLAELSLRDLRDQDQTLDLPFGAFCPRLDVPAP</sequence>
<evidence type="ECO:0000313" key="1">
    <source>
        <dbReference type="EMBL" id="MFB9678106.1"/>
    </source>
</evidence>
<dbReference type="EMBL" id="JBHMBS010000010">
    <property type="protein sequence ID" value="MFB9678106.1"/>
    <property type="molecule type" value="Genomic_DNA"/>
</dbReference>
<proteinExistence type="predicted"/>